<dbReference type="Proteomes" id="UP000885792">
    <property type="component" value="Unassembled WGS sequence"/>
</dbReference>
<dbReference type="InterPro" id="IPR003743">
    <property type="entry name" value="Zf-RING_7"/>
</dbReference>
<gene>
    <name evidence="3" type="ORF">ENJ61_08770</name>
</gene>
<evidence type="ECO:0000256" key="1">
    <source>
        <dbReference type="SAM" id="Coils"/>
    </source>
</evidence>
<organism evidence="3">
    <name type="scientific">Aquifex aeolicus</name>
    <dbReference type="NCBI Taxonomy" id="63363"/>
    <lineage>
        <taxon>Bacteria</taxon>
        <taxon>Pseudomonadati</taxon>
        <taxon>Aquificota</taxon>
        <taxon>Aquificia</taxon>
        <taxon>Aquificales</taxon>
        <taxon>Aquificaceae</taxon>
        <taxon>Aquifex</taxon>
    </lineage>
</organism>
<reference evidence="3" key="1">
    <citation type="journal article" date="2020" name="mSystems">
        <title>Genome- and Community-Level Interaction Insights into Carbon Utilization and Element Cycling Functions of Hydrothermarchaeota in Hydrothermal Sediment.</title>
        <authorList>
            <person name="Zhou Z."/>
            <person name="Liu Y."/>
            <person name="Xu W."/>
            <person name="Pan J."/>
            <person name="Luo Z.H."/>
            <person name="Li M."/>
        </authorList>
    </citation>
    <scope>NUCLEOTIDE SEQUENCE [LARGE SCALE GENOMIC DNA]</scope>
    <source>
        <strain evidence="3">HyVt-501</strain>
    </source>
</reference>
<evidence type="ECO:0000259" key="2">
    <source>
        <dbReference type="Pfam" id="PF02591"/>
    </source>
</evidence>
<feature type="domain" description="C4-type zinc ribbon" evidence="2">
    <location>
        <begin position="199"/>
        <end position="230"/>
    </location>
</feature>
<sequence length="235" mass="28404">MRREEILRLLRIQEIDQEIERLERHLRKVREERERRERELAGVCEEETSLERKEAELTGKLRSLREKLSEEEDLLEKTERRMLAVRKDHEYRALLREKAKHEDTILKLFYDIEDLERKISEFREEAERRYPLLKRKAEELREEIEELIDEESTVINRLKNTKEDREKLIESIDEASLRFYNEAKGRFGTTIIAKIEEGVCTGCGMKIPDVLFSKLVRENSIERCPSCGRYIYYRL</sequence>
<keyword evidence="1" id="KW-0175">Coiled coil</keyword>
<dbReference type="EMBL" id="DRNB01000330">
    <property type="protein sequence ID" value="HHJ64981.1"/>
    <property type="molecule type" value="Genomic_DNA"/>
</dbReference>
<feature type="coiled-coil region" evidence="1">
    <location>
        <begin position="12"/>
        <end position="178"/>
    </location>
</feature>
<dbReference type="AlphaFoldDB" id="A0A7C5QFR1"/>
<protein>
    <recommendedName>
        <fullName evidence="2">C4-type zinc ribbon domain-containing protein</fullName>
    </recommendedName>
</protein>
<dbReference type="Gene3D" id="1.10.287.1490">
    <property type="match status" value="1"/>
</dbReference>
<name>A0A7C5QFR1_AQUAO</name>
<dbReference type="Pfam" id="PF02591">
    <property type="entry name" value="Zn_ribbon_9"/>
    <property type="match status" value="1"/>
</dbReference>
<proteinExistence type="predicted"/>
<accession>A0A7C5QFR1</accession>
<comment type="caution">
    <text evidence="3">The sequence shown here is derived from an EMBL/GenBank/DDBJ whole genome shotgun (WGS) entry which is preliminary data.</text>
</comment>
<evidence type="ECO:0000313" key="3">
    <source>
        <dbReference type="EMBL" id="HHJ64981.1"/>
    </source>
</evidence>